<dbReference type="InterPro" id="IPR006119">
    <property type="entry name" value="Resolv_N"/>
</dbReference>
<dbReference type="SMART" id="SM00857">
    <property type="entry name" value="Resolvase"/>
    <property type="match status" value="1"/>
</dbReference>
<dbReference type="PANTHER" id="PTHR30461:SF2">
    <property type="entry name" value="SERINE RECOMBINASE PINE-RELATED"/>
    <property type="match status" value="1"/>
</dbReference>
<keyword evidence="3" id="KW-0238">DNA-binding</keyword>
<proteinExistence type="inferred from homology"/>
<evidence type="ECO:0000256" key="3">
    <source>
        <dbReference type="ARBA" id="ARBA00023125"/>
    </source>
</evidence>
<dbReference type="EMBL" id="BNJF01000004">
    <property type="protein sequence ID" value="GHO48465.1"/>
    <property type="molecule type" value="Genomic_DNA"/>
</dbReference>
<dbReference type="PANTHER" id="PTHR30461">
    <property type="entry name" value="DNA-INVERTASE FROM LAMBDOID PROPHAGE"/>
    <property type="match status" value="1"/>
</dbReference>
<dbReference type="InterPro" id="IPR006120">
    <property type="entry name" value="Resolvase_HTH_dom"/>
</dbReference>
<dbReference type="Gene3D" id="1.10.10.60">
    <property type="entry name" value="Homeodomain-like"/>
    <property type="match status" value="1"/>
</dbReference>
<evidence type="ECO:0000256" key="4">
    <source>
        <dbReference type="ARBA" id="ARBA00023172"/>
    </source>
</evidence>
<dbReference type="GO" id="GO:0000150">
    <property type="term" value="F:DNA strand exchange activity"/>
    <property type="evidence" value="ECO:0007669"/>
    <property type="project" value="InterPro"/>
</dbReference>
<evidence type="ECO:0000313" key="7">
    <source>
        <dbReference type="Proteomes" id="UP000612362"/>
    </source>
</evidence>
<name>A0A8J3I7V6_9CHLR</name>
<reference evidence="6" key="1">
    <citation type="submission" date="2020-10" db="EMBL/GenBank/DDBJ databases">
        <title>Taxonomic study of unclassified bacteria belonging to the class Ktedonobacteria.</title>
        <authorList>
            <person name="Yabe S."/>
            <person name="Wang C.M."/>
            <person name="Zheng Y."/>
            <person name="Sakai Y."/>
            <person name="Cavaletti L."/>
            <person name="Monciardini P."/>
            <person name="Donadio S."/>
        </authorList>
    </citation>
    <scope>NUCLEOTIDE SEQUENCE</scope>
    <source>
        <strain evidence="6">SOSP1-1</strain>
    </source>
</reference>
<dbReference type="InterPro" id="IPR009057">
    <property type="entry name" value="Homeodomain-like_sf"/>
</dbReference>
<dbReference type="Proteomes" id="UP000612362">
    <property type="component" value="Unassembled WGS sequence"/>
</dbReference>
<dbReference type="FunFam" id="3.40.50.1390:FF:000001">
    <property type="entry name" value="DNA recombinase"/>
    <property type="match status" value="1"/>
</dbReference>
<keyword evidence="4" id="KW-0233">DNA recombination</keyword>
<accession>A0A8J3I7V6</accession>
<protein>
    <submittedName>
        <fullName evidence="6">Resolvase</fullName>
    </submittedName>
</protein>
<comment type="caution">
    <text evidence="6">The sequence shown here is derived from an EMBL/GenBank/DDBJ whole genome shotgun (WGS) entry which is preliminary data.</text>
</comment>
<dbReference type="InterPro" id="IPR036162">
    <property type="entry name" value="Resolvase-like_N_sf"/>
</dbReference>
<dbReference type="GO" id="GO:0015074">
    <property type="term" value="P:DNA integration"/>
    <property type="evidence" value="ECO:0007669"/>
    <property type="project" value="UniProtKB-KW"/>
</dbReference>
<dbReference type="RefSeq" id="WP_220197671.1">
    <property type="nucleotide sequence ID" value="NZ_BNJF01000004.1"/>
</dbReference>
<dbReference type="PROSITE" id="PS51736">
    <property type="entry name" value="RECOMBINASES_3"/>
    <property type="match status" value="1"/>
</dbReference>
<evidence type="ECO:0000256" key="1">
    <source>
        <dbReference type="ARBA" id="ARBA00009913"/>
    </source>
</evidence>
<dbReference type="CDD" id="cd03768">
    <property type="entry name" value="SR_ResInv"/>
    <property type="match status" value="1"/>
</dbReference>
<feature type="domain" description="Resolvase/invertase-type recombinase catalytic" evidence="5">
    <location>
        <begin position="1"/>
        <end position="134"/>
    </location>
</feature>
<dbReference type="Gene3D" id="3.40.50.1390">
    <property type="entry name" value="Resolvase, N-terminal catalytic domain"/>
    <property type="match status" value="1"/>
</dbReference>
<dbReference type="GO" id="GO:0003677">
    <property type="term" value="F:DNA binding"/>
    <property type="evidence" value="ECO:0007669"/>
    <property type="project" value="UniProtKB-KW"/>
</dbReference>
<keyword evidence="7" id="KW-1185">Reference proteome</keyword>
<dbReference type="SUPFAM" id="SSF46689">
    <property type="entry name" value="Homeodomain-like"/>
    <property type="match status" value="1"/>
</dbReference>
<dbReference type="Pfam" id="PF00239">
    <property type="entry name" value="Resolvase"/>
    <property type="match status" value="1"/>
</dbReference>
<comment type="similarity">
    <text evidence="1">Belongs to the site-specific recombinase resolvase family.</text>
</comment>
<evidence type="ECO:0000256" key="2">
    <source>
        <dbReference type="ARBA" id="ARBA00022908"/>
    </source>
</evidence>
<dbReference type="Pfam" id="PF02796">
    <property type="entry name" value="HTH_7"/>
    <property type="match status" value="1"/>
</dbReference>
<keyword evidence="2" id="KW-0229">DNA integration</keyword>
<sequence>MKIGYVRVSKQEQNEELQIDALKETGCQKWFTDKMTGSKAERKGLNEALEYLQPGDTFMVWKLDRAGRSLPHLLELLKDLEARSIEFVSITEQIDTTTPGGKLIFHLMGALAEFERDLIRERTNAGLTAARARGRVGGRPRKLKTNGKMALARQMFVEQSHSIPEICATLGISRATLYRYLKEMKEETPETHP</sequence>
<dbReference type="AlphaFoldDB" id="A0A8J3I7V6"/>
<evidence type="ECO:0000259" key="5">
    <source>
        <dbReference type="PROSITE" id="PS51736"/>
    </source>
</evidence>
<dbReference type="InterPro" id="IPR050639">
    <property type="entry name" value="SSR_resolvase"/>
</dbReference>
<dbReference type="CDD" id="cd00569">
    <property type="entry name" value="HTH_Hin_like"/>
    <property type="match status" value="1"/>
</dbReference>
<organism evidence="6 7">
    <name type="scientific">Ktedonospora formicarum</name>
    <dbReference type="NCBI Taxonomy" id="2778364"/>
    <lineage>
        <taxon>Bacteria</taxon>
        <taxon>Bacillati</taxon>
        <taxon>Chloroflexota</taxon>
        <taxon>Ktedonobacteria</taxon>
        <taxon>Ktedonobacterales</taxon>
        <taxon>Ktedonobacteraceae</taxon>
        <taxon>Ktedonospora</taxon>
    </lineage>
</organism>
<dbReference type="SUPFAM" id="SSF53041">
    <property type="entry name" value="Resolvase-like"/>
    <property type="match status" value="1"/>
</dbReference>
<evidence type="ECO:0000313" key="6">
    <source>
        <dbReference type="EMBL" id="GHO48465.1"/>
    </source>
</evidence>
<gene>
    <name evidence="6" type="ORF">KSX_66280</name>
</gene>